<dbReference type="Gene3D" id="1.10.3210.10">
    <property type="entry name" value="Hypothetical protein af1432"/>
    <property type="match status" value="1"/>
</dbReference>
<organism evidence="2 3">
    <name type="scientific">Catenisphaera adipataccumulans</name>
    <dbReference type="NCBI Taxonomy" id="700500"/>
    <lineage>
        <taxon>Bacteria</taxon>
        <taxon>Bacillati</taxon>
        <taxon>Bacillota</taxon>
        <taxon>Erysipelotrichia</taxon>
        <taxon>Erysipelotrichales</taxon>
        <taxon>Erysipelotrichaceae</taxon>
        <taxon>Catenisphaera</taxon>
    </lineage>
</organism>
<evidence type="ECO:0000313" key="3">
    <source>
        <dbReference type="Proteomes" id="UP000539953"/>
    </source>
</evidence>
<gene>
    <name evidence="2" type="ORF">HNQ47_001088</name>
</gene>
<dbReference type="SUPFAM" id="SSF109604">
    <property type="entry name" value="HD-domain/PDEase-like"/>
    <property type="match status" value="1"/>
</dbReference>
<dbReference type="EMBL" id="JACHHK010000003">
    <property type="protein sequence ID" value="MBB5183068.1"/>
    <property type="molecule type" value="Genomic_DNA"/>
</dbReference>
<sequence length="166" mass="19219">MGSLTETQKEFIEKSKDILTSEGMQMEKTFTQHNGTTVYDHSLGVAYSSYWLLKRLHIDFDEDALVRGALLHDYFLYDWHVKEDYHKWHGFRHPGIALKRASQDFEIGKIEANIIHRHMFPLTPIPPKYREAIAVCLMDKVCACAEFLNISYLNKGVRQELVMGAA</sequence>
<dbReference type="RefSeq" id="WP_246346068.1">
    <property type="nucleotide sequence ID" value="NZ_JACHHK010000003.1"/>
</dbReference>
<dbReference type="Proteomes" id="UP000539953">
    <property type="component" value="Unassembled WGS sequence"/>
</dbReference>
<dbReference type="CDD" id="cd00077">
    <property type="entry name" value="HDc"/>
    <property type="match status" value="1"/>
</dbReference>
<dbReference type="AlphaFoldDB" id="A0A7W8FVF0"/>
<dbReference type="InterPro" id="IPR006674">
    <property type="entry name" value="HD_domain"/>
</dbReference>
<evidence type="ECO:0000313" key="2">
    <source>
        <dbReference type="EMBL" id="MBB5183068.1"/>
    </source>
</evidence>
<feature type="domain" description="HD/PDEase" evidence="1">
    <location>
        <begin position="34"/>
        <end position="153"/>
    </location>
</feature>
<dbReference type="InterPro" id="IPR003607">
    <property type="entry name" value="HD/PDEase_dom"/>
</dbReference>
<comment type="caution">
    <text evidence="2">The sequence shown here is derived from an EMBL/GenBank/DDBJ whole genome shotgun (WGS) entry which is preliminary data.</text>
</comment>
<dbReference type="SMART" id="SM00471">
    <property type="entry name" value="HDc"/>
    <property type="match status" value="1"/>
</dbReference>
<accession>A0A7W8FVF0</accession>
<name>A0A7W8FVF0_9FIRM</name>
<proteinExistence type="predicted"/>
<reference evidence="2 3" key="1">
    <citation type="submission" date="2020-08" db="EMBL/GenBank/DDBJ databases">
        <title>Genomic Encyclopedia of Type Strains, Phase IV (KMG-IV): sequencing the most valuable type-strain genomes for metagenomic binning, comparative biology and taxonomic classification.</title>
        <authorList>
            <person name="Goeker M."/>
        </authorList>
    </citation>
    <scope>NUCLEOTIDE SEQUENCE [LARGE SCALE GENOMIC DNA]</scope>
    <source>
        <strain evidence="2 3">DSM 25799</strain>
    </source>
</reference>
<protein>
    <recommendedName>
        <fullName evidence="1">HD/PDEase domain-containing protein</fullName>
    </recommendedName>
</protein>
<evidence type="ECO:0000259" key="1">
    <source>
        <dbReference type="SMART" id="SM00471"/>
    </source>
</evidence>
<dbReference type="Pfam" id="PF01966">
    <property type="entry name" value="HD"/>
    <property type="match status" value="1"/>
</dbReference>
<keyword evidence="3" id="KW-1185">Reference proteome</keyword>